<feature type="region of interest" description="Disordered" evidence="1">
    <location>
        <begin position="18"/>
        <end position="63"/>
    </location>
</feature>
<feature type="region of interest" description="Disordered" evidence="1">
    <location>
        <begin position="305"/>
        <end position="334"/>
    </location>
</feature>
<organism evidence="2 3">
    <name type="scientific">Bondarzewia mesenterica</name>
    <dbReference type="NCBI Taxonomy" id="1095465"/>
    <lineage>
        <taxon>Eukaryota</taxon>
        <taxon>Fungi</taxon>
        <taxon>Dikarya</taxon>
        <taxon>Basidiomycota</taxon>
        <taxon>Agaricomycotina</taxon>
        <taxon>Agaricomycetes</taxon>
        <taxon>Russulales</taxon>
        <taxon>Bondarzewiaceae</taxon>
        <taxon>Bondarzewia</taxon>
    </lineage>
</organism>
<sequence>MCEDEEHDKLFREACSMSGDMGTKSTVGGKAHEGFSVPSHHLSLHRAKPPDPDPQRDLYSSSPGLMMMKRPIHLTVYQAYPPHQRGLRTSTPPHQKTDSSRFVHFNGRPSQVRQDHARDDLQTDMIAETNRKRRKLERDQRIADASQPGTSFVEFRGTNSHYLAQTRTPRIPPTSSLSQADVSHDLDLLYSSRRPFEANRTMNAPPGPPLSHTFETYGPGMMDGPALGTGGLGSRGPSQHGQMQHVPSGYPGPGMSGPRRQLPGPSGLHQEFTHNYEHEMMSPIHMSSGGPGAGNASVGSPKVNGWMGGSNGLSRSREPRRMTEEEYHREKEREEGLMDFERERARERYEREKAERDRDRERLMFMQQQQQQQQHHRNQPLSTSHQHIHVGPGQAPHHHHHFHHHYHHHPAATAPNGAPSRPISPLHSVHDSPRCFSGKMVVDIPFQTQKVIEINTHEAQRLGLLHPLIRQEIEHFADLDLSPSSSRIIPCAVFPATTSIASRLLLRSRRSKSSKAGAHHHPQPRLLRVDLQGGVGDARRSSRGFRAQLGRGSGLRGPRIDKKDGQEEDQYNAMGKG</sequence>
<reference evidence="2 3" key="1">
    <citation type="submission" date="2019-02" db="EMBL/GenBank/DDBJ databases">
        <title>Genome sequencing of the rare red list fungi Bondarzewia mesenterica.</title>
        <authorList>
            <person name="Buettner E."/>
            <person name="Kellner H."/>
        </authorList>
    </citation>
    <scope>NUCLEOTIDE SEQUENCE [LARGE SCALE GENOMIC DNA]</scope>
    <source>
        <strain evidence="2 3">DSM 108281</strain>
    </source>
</reference>
<keyword evidence="3" id="KW-1185">Reference proteome</keyword>
<feature type="region of interest" description="Disordered" evidence="1">
    <location>
        <begin position="537"/>
        <end position="577"/>
    </location>
</feature>
<feature type="region of interest" description="Disordered" evidence="1">
    <location>
        <begin position="508"/>
        <end position="527"/>
    </location>
</feature>
<proteinExistence type="predicted"/>
<protein>
    <submittedName>
        <fullName evidence="2">Uncharacterized protein</fullName>
    </submittedName>
</protein>
<dbReference type="Proteomes" id="UP000310158">
    <property type="component" value="Unassembled WGS sequence"/>
</dbReference>
<feature type="compositionally biased region" description="Basic and acidic residues" evidence="1">
    <location>
        <begin position="315"/>
        <end position="334"/>
    </location>
</feature>
<evidence type="ECO:0000256" key="1">
    <source>
        <dbReference type="SAM" id="MobiDB-lite"/>
    </source>
</evidence>
<evidence type="ECO:0000313" key="3">
    <source>
        <dbReference type="Proteomes" id="UP000310158"/>
    </source>
</evidence>
<feature type="region of interest" description="Disordered" evidence="1">
    <location>
        <begin position="365"/>
        <end position="418"/>
    </location>
</feature>
<feature type="compositionally biased region" description="Basic residues" evidence="1">
    <location>
        <begin position="396"/>
        <end position="410"/>
    </location>
</feature>
<dbReference type="AlphaFoldDB" id="A0A4S4M4Y6"/>
<accession>A0A4S4M4Y6</accession>
<comment type="caution">
    <text evidence="2">The sequence shown here is derived from an EMBL/GenBank/DDBJ whole genome shotgun (WGS) entry which is preliminary data.</text>
</comment>
<feature type="region of interest" description="Disordered" evidence="1">
    <location>
        <begin position="83"/>
        <end position="102"/>
    </location>
</feature>
<dbReference type="EMBL" id="SGPL01000030">
    <property type="protein sequence ID" value="THH20035.1"/>
    <property type="molecule type" value="Genomic_DNA"/>
</dbReference>
<gene>
    <name evidence="2" type="ORF">EW146_g1229</name>
</gene>
<feature type="compositionally biased region" description="Basic residues" evidence="1">
    <location>
        <begin position="508"/>
        <end position="523"/>
    </location>
</feature>
<name>A0A4S4M4Y6_9AGAM</name>
<evidence type="ECO:0000313" key="2">
    <source>
        <dbReference type="EMBL" id="THH20035.1"/>
    </source>
</evidence>